<name>A0A9X1I7Z5_9FLAO</name>
<dbReference type="InterPro" id="IPR007922">
    <property type="entry name" value="DciA-like"/>
</dbReference>
<gene>
    <name evidence="1" type="ORF">LG651_07015</name>
</gene>
<reference evidence="1" key="1">
    <citation type="submission" date="2021-10" db="EMBL/GenBank/DDBJ databases">
        <title>Tamlana sargassums sp. nov., and Tamlana laminarinivorans sp. nov., two new bacteria isolated from the brown alga.</title>
        <authorList>
            <person name="Li J."/>
        </authorList>
    </citation>
    <scope>NUCLEOTIDE SEQUENCE</scope>
    <source>
        <strain evidence="1">62-3</strain>
    </source>
</reference>
<keyword evidence="2" id="KW-1185">Reference proteome</keyword>
<dbReference type="RefSeq" id="WP_226695421.1">
    <property type="nucleotide sequence ID" value="NZ_JAJAPX010000002.1"/>
</dbReference>
<dbReference type="Proteomes" id="UP001139286">
    <property type="component" value="Unassembled WGS sequence"/>
</dbReference>
<dbReference type="PANTHER" id="PTHR36456:SF1">
    <property type="entry name" value="UPF0232 PROTEIN SCO3875"/>
    <property type="match status" value="1"/>
</dbReference>
<evidence type="ECO:0000313" key="1">
    <source>
        <dbReference type="EMBL" id="MCB4807999.1"/>
    </source>
</evidence>
<dbReference type="Pfam" id="PF05258">
    <property type="entry name" value="DciA"/>
    <property type="match status" value="1"/>
</dbReference>
<evidence type="ECO:0000313" key="2">
    <source>
        <dbReference type="Proteomes" id="UP001139286"/>
    </source>
</evidence>
<dbReference type="EMBL" id="JAJAPX010000002">
    <property type="protein sequence ID" value="MCB4807999.1"/>
    <property type="molecule type" value="Genomic_DNA"/>
</dbReference>
<sequence>MAKRNHDHLSISDALKQFVETNKLDKGLDKVNVANAWENLMGNGINNYTTSVSLERETLYVSLSSSVLREELSYGKQKIINMLNEELGKEIIKNLILR</sequence>
<proteinExistence type="predicted"/>
<organism evidence="1 2">
    <name type="scientific">Neotamlana sargassicola</name>
    <dbReference type="NCBI Taxonomy" id="2883125"/>
    <lineage>
        <taxon>Bacteria</taxon>
        <taxon>Pseudomonadati</taxon>
        <taxon>Bacteroidota</taxon>
        <taxon>Flavobacteriia</taxon>
        <taxon>Flavobacteriales</taxon>
        <taxon>Flavobacteriaceae</taxon>
        <taxon>Neotamlana</taxon>
    </lineage>
</organism>
<dbReference type="PANTHER" id="PTHR36456">
    <property type="entry name" value="UPF0232 PROTEIN SCO3875"/>
    <property type="match status" value="1"/>
</dbReference>
<comment type="caution">
    <text evidence="1">The sequence shown here is derived from an EMBL/GenBank/DDBJ whole genome shotgun (WGS) entry which is preliminary data.</text>
</comment>
<accession>A0A9X1I7Z5</accession>
<dbReference type="AlphaFoldDB" id="A0A9X1I7Z5"/>
<protein>
    <submittedName>
        <fullName evidence="1">DUF721 domain-containing protein</fullName>
    </submittedName>
</protein>